<dbReference type="GO" id="GO:0015074">
    <property type="term" value="P:DNA integration"/>
    <property type="evidence" value="ECO:0007669"/>
    <property type="project" value="InterPro"/>
</dbReference>
<dbReference type="SUPFAM" id="SSF53098">
    <property type="entry name" value="Ribonuclease H-like"/>
    <property type="match status" value="1"/>
</dbReference>
<dbReference type="InterPro" id="IPR012337">
    <property type="entry name" value="RNaseH-like_sf"/>
</dbReference>
<dbReference type="PANTHER" id="PTHR37984">
    <property type="entry name" value="PROTEIN CBG26694"/>
    <property type="match status" value="1"/>
</dbReference>
<feature type="domain" description="Chromo" evidence="2">
    <location>
        <begin position="241"/>
        <end position="279"/>
    </location>
</feature>
<sequence>GFPGSIVSDRDKVFLSNFWSEIFKQAGTKLKYSSAYHPQSDGQTEVVNRCLETYLRCLTGLKPKQWPKWLAWAEYWYNTNYHASLKITPFEALYGRTPPVLVREDASMSAVEEVNRLIAERNEMLKVMQDQLLKAQDQMRSQANKHRREVEYNVGDMVYLKIAPYKLKKLAKRFNQKLSPRYYGPYEVIQKIGAVAYKLKLPEDTRVHPVFHASLLKKAVAPNVEPQPLPACMYEDWHLEPGPEEALATRENAQGELEVLIKWQGLPDFENSWELVDKM</sequence>
<dbReference type="PROSITE" id="PS50013">
    <property type="entry name" value="CHROMO_2"/>
    <property type="match status" value="1"/>
</dbReference>
<dbReference type="Gene3D" id="3.30.420.10">
    <property type="entry name" value="Ribonuclease H-like superfamily/Ribonuclease H"/>
    <property type="match status" value="1"/>
</dbReference>
<feature type="coiled-coil region" evidence="1">
    <location>
        <begin position="118"/>
        <end position="145"/>
    </location>
</feature>
<evidence type="ECO:0000256" key="1">
    <source>
        <dbReference type="SAM" id="Coils"/>
    </source>
</evidence>
<keyword evidence="5" id="KW-1185">Reference proteome</keyword>
<reference evidence="4 5" key="1">
    <citation type="journal article" date="2018" name="Front. Plant Sci.">
        <title>Red Clover (Trifolium pratense) and Zigzag Clover (T. medium) - A Picture of Genomic Similarities and Differences.</title>
        <authorList>
            <person name="Dluhosova J."/>
            <person name="Istvanek J."/>
            <person name="Nedelnik J."/>
            <person name="Repkova J."/>
        </authorList>
    </citation>
    <scope>NUCLEOTIDE SEQUENCE [LARGE SCALE GENOMIC DNA]</scope>
    <source>
        <strain evidence="5">cv. 10/8</strain>
        <tissue evidence="4">Leaf</tissue>
    </source>
</reference>
<evidence type="ECO:0000259" key="2">
    <source>
        <dbReference type="PROSITE" id="PS50013"/>
    </source>
</evidence>
<dbReference type="EMBL" id="LXQA010067160">
    <property type="protein sequence ID" value="MCI07923.1"/>
    <property type="molecule type" value="Genomic_DNA"/>
</dbReference>
<proteinExistence type="predicted"/>
<evidence type="ECO:0000313" key="4">
    <source>
        <dbReference type="EMBL" id="MCI07923.1"/>
    </source>
</evidence>
<feature type="domain" description="Integrase catalytic" evidence="3">
    <location>
        <begin position="1"/>
        <end position="97"/>
    </location>
</feature>
<dbReference type="PROSITE" id="PS50994">
    <property type="entry name" value="INTEGRASE"/>
    <property type="match status" value="1"/>
</dbReference>
<evidence type="ECO:0000259" key="3">
    <source>
        <dbReference type="PROSITE" id="PS50994"/>
    </source>
</evidence>
<evidence type="ECO:0000313" key="5">
    <source>
        <dbReference type="Proteomes" id="UP000265520"/>
    </source>
</evidence>
<keyword evidence="1" id="KW-0175">Coiled coil</keyword>
<dbReference type="SUPFAM" id="SSF54160">
    <property type="entry name" value="Chromo domain-like"/>
    <property type="match status" value="1"/>
</dbReference>
<organism evidence="4 5">
    <name type="scientific">Trifolium medium</name>
    <dbReference type="NCBI Taxonomy" id="97028"/>
    <lineage>
        <taxon>Eukaryota</taxon>
        <taxon>Viridiplantae</taxon>
        <taxon>Streptophyta</taxon>
        <taxon>Embryophyta</taxon>
        <taxon>Tracheophyta</taxon>
        <taxon>Spermatophyta</taxon>
        <taxon>Magnoliopsida</taxon>
        <taxon>eudicotyledons</taxon>
        <taxon>Gunneridae</taxon>
        <taxon>Pentapetalae</taxon>
        <taxon>rosids</taxon>
        <taxon>fabids</taxon>
        <taxon>Fabales</taxon>
        <taxon>Fabaceae</taxon>
        <taxon>Papilionoideae</taxon>
        <taxon>50 kb inversion clade</taxon>
        <taxon>NPAAA clade</taxon>
        <taxon>Hologalegina</taxon>
        <taxon>IRL clade</taxon>
        <taxon>Trifolieae</taxon>
        <taxon>Trifolium</taxon>
    </lineage>
</organism>
<dbReference type="PANTHER" id="PTHR37984:SF5">
    <property type="entry name" value="PROTEIN NYNRIN-LIKE"/>
    <property type="match status" value="1"/>
</dbReference>
<protein>
    <recommendedName>
        <fullName evidence="6">Ty3/gypsy retrotransposon protein</fullName>
    </recommendedName>
</protein>
<dbReference type="InterPro" id="IPR056924">
    <property type="entry name" value="SH3_Tf2-1"/>
</dbReference>
<dbReference type="InterPro" id="IPR016197">
    <property type="entry name" value="Chromo-like_dom_sf"/>
</dbReference>
<dbReference type="AlphaFoldDB" id="A0A392P772"/>
<dbReference type="InterPro" id="IPR001584">
    <property type="entry name" value="Integrase_cat-core"/>
</dbReference>
<comment type="caution">
    <text evidence="4">The sequence shown here is derived from an EMBL/GenBank/DDBJ whole genome shotgun (WGS) entry which is preliminary data.</text>
</comment>
<dbReference type="Proteomes" id="UP000265520">
    <property type="component" value="Unassembled WGS sequence"/>
</dbReference>
<dbReference type="Pfam" id="PF24626">
    <property type="entry name" value="SH3_Tf2-1"/>
    <property type="match status" value="1"/>
</dbReference>
<evidence type="ECO:0008006" key="6">
    <source>
        <dbReference type="Google" id="ProtNLM"/>
    </source>
</evidence>
<accession>A0A392P772</accession>
<dbReference type="InterPro" id="IPR000953">
    <property type="entry name" value="Chromo/chromo_shadow_dom"/>
</dbReference>
<feature type="non-terminal residue" evidence="4">
    <location>
        <position position="1"/>
    </location>
</feature>
<dbReference type="GO" id="GO:0003676">
    <property type="term" value="F:nucleic acid binding"/>
    <property type="evidence" value="ECO:0007669"/>
    <property type="project" value="InterPro"/>
</dbReference>
<dbReference type="InterPro" id="IPR050951">
    <property type="entry name" value="Retrovirus_Pol_polyprotein"/>
</dbReference>
<name>A0A392P772_9FABA</name>
<feature type="non-terminal residue" evidence="4">
    <location>
        <position position="279"/>
    </location>
</feature>
<dbReference type="InterPro" id="IPR036397">
    <property type="entry name" value="RNaseH_sf"/>
</dbReference>